<reference evidence="7 8" key="1">
    <citation type="journal article" date="2014" name="Genome Announc.">
        <title>Draft genome sequence of the pathogenic fungus Scedosporium apiospermum.</title>
        <authorList>
            <person name="Vandeputte P."/>
            <person name="Ghamrawi S."/>
            <person name="Rechenmann M."/>
            <person name="Iltis A."/>
            <person name="Giraud S."/>
            <person name="Fleury M."/>
            <person name="Thornton C."/>
            <person name="Delhaes L."/>
            <person name="Meyer W."/>
            <person name="Papon N."/>
            <person name="Bouchara J.P."/>
        </authorList>
    </citation>
    <scope>NUCLEOTIDE SEQUENCE [LARGE SCALE GENOMIC DNA]</scope>
    <source>
        <strain evidence="7 8">IHEM 14462</strain>
    </source>
</reference>
<organism evidence="7 8">
    <name type="scientific">Pseudallescheria apiosperma</name>
    <name type="common">Scedosporium apiospermum</name>
    <dbReference type="NCBI Taxonomy" id="563466"/>
    <lineage>
        <taxon>Eukaryota</taxon>
        <taxon>Fungi</taxon>
        <taxon>Dikarya</taxon>
        <taxon>Ascomycota</taxon>
        <taxon>Pezizomycotina</taxon>
        <taxon>Sordariomycetes</taxon>
        <taxon>Hypocreomycetidae</taxon>
        <taxon>Microascales</taxon>
        <taxon>Microascaceae</taxon>
        <taxon>Scedosporium</taxon>
    </lineage>
</organism>
<keyword evidence="4 6" id="KW-1133">Transmembrane helix</keyword>
<dbReference type="Proteomes" id="UP000028545">
    <property type="component" value="Unassembled WGS sequence"/>
</dbReference>
<feature type="transmembrane region" description="Helical" evidence="6">
    <location>
        <begin position="30"/>
        <end position="49"/>
    </location>
</feature>
<dbReference type="OrthoDB" id="5620at2759"/>
<dbReference type="AlphaFoldDB" id="A0A084GAT6"/>
<dbReference type="PANTHER" id="PTHR12668">
    <property type="entry name" value="TRANSMEMBRANE PROTEIN 14, 15"/>
    <property type="match status" value="1"/>
</dbReference>
<evidence type="ECO:0000256" key="1">
    <source>
        <dbReference type="ARBA" id="ARBA00004370"/>
    </source>
</evidence>
<evidence type="ECO:0000256" key="2">
    <source>
        <dbReference type="ARBA" id="ARBA00007590"/>
    </source>
</evidence>
<dbReference type="HOGENOM" id="CLU_096652_3_0_1"/>
<accession>A0A084GAT6</accession>
<feature type="transmembrane region" description="Helical" evidence="6">
    <location>
        <begin position="61"/>
        <end position="78"/>
    </location>
</feature>
<evidence type="ECO:0000313" key="8">
    <source>
        <dbReference type="Proteomes" id="UP000028545"/>
    </source>
</evidence>
<dbReference type="EMBL" id="JOWA01000088">
    <property type="protein sequence ID" value="KEZ44448.1"/>
    <property type="molecule type" value="Genomic_DNA"/>
</dbReference>
<dbReference type="Gene3D" id="1.10.10.1740">
    <property type="entry name" value="Transmembrane protein 14-like"/>
    <property type="match status" value="1"/>
</dbReference>
<evidence type="ECO:0000313" key="7">
    <source>
        <dbReference type="EMBL" id="KEZ44448.1"/>
    </source>
</evidence>
<dbReference type="Pfam" id="PF03647">
    <property type="entry name" value="Tmemb_14"/>
    <property type="match status" value="1"/>
</dbReference>
<gene>
    <name evidence="7" type="ORF">SAPIO_CDS3453</name>
</gene>
<evidence type="ECO:0000256" key="6">
    <source>
        <dbReference type="SAM" id="Phobius"/>
    </source>
</evidence>
<dbReference type="RefSeq" id="XP_016644247.1">
    <property type="nucleotide sequence ID" value="XM_016786241.1"/>
</dbReference>
<feature type="transmembrane region" description="Helical" evidence="6">
    <location>
        <begin position="84"/>
        <end position="104"/>
    </location>
</feature>
<dbReference type="KEGG" id="sapo:SAPIO_CDS3453"/>
<proteinExistence type="inferred from homology"/>
<keyword evidence="3 6" id="KW-0812">Transmembrane</keyword>
<keyword evidence="5 6" id="KW-0472">Membrane</keyword>
<dbReference type="PANTHER" id="PTHR12668:SF15">
    <property type="entry name" value="UPF0136 DOMAIN PROTEIN (AFU_ORTHOLOGUE AFUA_1G03720)"/>
    <property type="match status" value="1"/>
</dbReference>
<dbReference type="VEuPathDB" id="FungiDB:SAPIO_CDS3453"/>
<comment type="caution">
    <text evidence="7">The sequence shown here is derived from an EMBL/GenBank/DDBJ whole genome shotgun (WGS) entry which is preliminary data.</text>
</comment>
<comment type="subcellular location">
    <subcellularLocation>
        <location evidence="1">Membrane</location>
    </subcellularLocation>
</comment>
<evidence type="ECO:0000256" key="5">
    <source>
        <dbReference type="ARBA" id="ARBA00023136"/>
    </source>
</evidence>
<dbReference type="OMA" id="YGLFTFG"/>
<keyword evidence="8" id="KW-1185">Reference proteome</keyword>
<evidence type="ECO:0000256" key="4">
    <source>
        <dbReference type="ARBA" id="ARBA00022989"/>
    </source>
</evidence>
<comment type="similarity">
    <text evidence="2">Belongs to the TMEM14 family.</text>
</comment>
<evidence type="ECO:0000256" key="3">
    <source>
        <dbReference type="ARBA" id="ARBA00022692"/>
    </source>
</evidence>
<dbReference type="InterPro" id="IPR005349">
    <property type="entry name" value="TMEM14"/>
</dbReference>
<evidence type="ECO:0008006" key="9">
    <source>
        <dbReference type="Google" id="ProtNLM"/>
    </source>
</evidence>
<protein>
    <recommendedName>
        <fullName evidence="9">Transmembrane 14C domain-containing protein</fullName>
    </recommendedName>
</protein>
<name>A0A084GAT6_PSEDA</name>
<dbReference type="InterPro" id="IPR044890">
    <property type="entry name" value="TMEM14_sf"/>
</dbReference>
<dbReference type="GO" id="GO:0016020">
    <property type="term" value="C:membrane"/>
    <property type="evidence" value="ECO:0007669"/>
    <property type="project" value="UniProtKB-SubCell"/>
</dbReference>
<dbReference type="GeneID" id="27722525"/>
<sequence length="107" mass="10952">MASNGLDSTSFILAALTASGGIAGFARTGSVPSIVAGCSVGLLYGLGGYRIHSRQPYGLELSLLASVVLGGSAIPRAIRLRKPVPVILSVIATFGMVTFGRALYQRA</sequence>